<dbReference type="EMBL" id="JAAGAX010000017">
    <property type="protein sequence ID" value="KAF2286577.1"/>
    <property type="molecule type" value="Genomic_DNA"/>
</dbReference>
<comment type="caution">
    <text evidence="2">The sequence shown here is derived from an EMBL/GenBank/DDBJ whole genome shotgun (WGS) entry which is preliminary data.</text>
</comment>
<keyword evidence="3" id="KW-1185">Reference proteome</keyword>
<evidence type="ECO:0000256" key="1">
    <source>
        <dbReference type="SAM" id="MobiDB-lite"/>
    </source>
</evidence>
<reference evidence="2 3" key="1">
    <citation type="journal article" date="2020" name="Mol. Plant">
        <title>The Chromosome-Based Rubber Tree Genome Provides New Insights into Spurge Genome Evolution and Rubber Biosynthesis.</title>
        <authorList>
            <person name="Liu J."/>
            <person name="Shi C."/>
            <person name="Shi C.C."/>
            <person name="Li W."/>
            <person name="Zhang Q.J."/>
            <person name="Zhang Y."/>
            <person name="Li K."/>
            <person name="Lu H.F."/>
            <person name="Shi C."/>
            <person name="Zhu S.T."/>
            <person name="Xiao Z.Y."/>
            <person name="Nan H."/>
            <person name="Yue Y."/>
            <person name="Zhu X.G."/>
            <person name="Wu Y."/>
            <person name="Hong X.N."/>
            <person name="Fan G.Y."/>
            <person name="Tong Y."/>
            <person name="Zhang D."/>
            <person name="Mao C.L."/>
            <person name="Liu Y.L."/>
            <person name="Hao S.J."/>
            <person name="Liu W.Q."/>
            <person name="Lv M.Q."/>
            <person name="Zhang H.B."/>
            <person name="Liu Y."/>
            <person name="Hu-Tang G.R."/>
            <person name="Wang J.P."/>
            <person name="Wang J.H."/>
            <person name="Sun Y.H."/>
            <person name="Ni S.B."/>
            <person name="Chen W.B."/>
            <person name="Zhang X.C."/>
            <person name="Jiao Y.N."/>
            <person name="Eichler E.E."/>
            <person name="Li G.H."/>
            <person name="Liu X."/>
            <person name="Gao L.Z."/>
        </authorList>
    </citation>
    <scope>NUCLEOTIDE SEQUENCE [LARGE SCALE GENOMIC DNA]</scope>
    <source>
        <strain evidence="3">cv. GT1</strain>
        <tissue evidence="2">Leaf</tissue>
    </source>
</reference>
<evidence type="ECO:0000313" key="3">
    <source>
        <dbReference type="Proteomes" id="UP000467840"/>
    </source>
</evidence>
<organism evidence="2 3">
    <name type="scientific">Hevea brasiliensis</name>
    <name type="common">Para rubber tree</name>
    <name type="synonym">Siphonia brasiliensis</name>
    <dbReference type="NCBI Taxonomy" id="3981"/>
    <lineage>
        <taxon>Eukaryota</taxon>
        <taxon>Viridiplantae</taxon>
        <taxon>Streptophyta</taxon>
        <taxon>Embryophyta</taxon>
        <taxon>Tracheophyta</taxon>
        <taxon>Spermatophyta</taxon>
        <taxon>Magnoliopsida</taxon>
        <taxon>eudicotyledons</taxon>
        <taxon>Gunneridae</taxon>
        <taxon>Pentapetalae</taxon>
        <taxon>rosids</taxon>
        <taxon>fabids</taxon>
        <taxon>Malpighiales</taxon>
        <taxon>Euphorbiaceae</taxon>
        <taxon>Crotonoideae</taxon>
        <taxon>Micrandreae</taxon>
        <taxon>Hevea</taxon>
    </lineage>
</organism>
<proteinExistence type="predicted"/>
<dbReference type="Proteomes" id="UP000467840">
    <property type="component" value="Chromosome 3"/>
</dbReference>
<feature type="region of interest" description="Disordered" evidence="1">
    <location>
        <begin position="171"/>
        <end position="206"/>
    </location>
</feature>
<accession>A0A6A6KCT1</accession>
<feature type="compositionally biased region" description="Polar residues" evidence="1">
    <location>
        <begin position="190"/>
        <end position="206"/>
    </location>
</feature>
<evidence type="ECO:0000313" key="2">
    <source>
        <dbReference type="EMBL" id="KAF2286577.1"/>
    </source>
</evidence>
<protein>
    <submittedName>
        <fullName evidence="2">Uncharacterized protein</fullName>
    </submittedName>
</protein>
<name>A0A6A6KCT1_HEVBR</name>
<dbReference type="AlphaFoldDB" id="A0A6A6KCT1"/>
<gene>
    <name evidence="2" type="ORF">GH714_017859</name>
</gene>
<sequence length="206" mass="22986">MSHLHFLLQALNGLWIGTYKLQASQSRFTRNQDSEQTFRKQRTAMQQTKWTATTLVVTLYSSMCMRSVTQASRSVKLGNQVSKNYSMNSFVPPCPENDYSEVPTNLSASTTPMNAEKRTFNDLLRDVPLVIDVVVDIPPPNNGPLEPMPIVDSASHAKPLEHVDVLSRKNPLHSNINSLDPLDQPGNKPPYSSSLNDSNIPLPQLK</sequence>